<proteinExistence type="predicted"/>
<dbReference type="GO" id="GO:0005737">
    <property type="term" value="C:cytoplasm"/>
    <property type="evidence" value="ECO:0007669"/>
    <property type="project" value="TreeGrafter"/>
</dbReference>
<evidence type="ECO:0000313" key="3">
    <source>
        <dbReference type="EMBL" id="OUS45493.1"/>
    </source>
</evidence>
<dbReference type="GO" id="GO:0016020">
    <property type="term" value="C:membrane"/>
    <property type="evidence" value="ECO:0007669"/>
    <property type="project" value="TreeGrafter"/>
</dbReference>
<dbReference type="Pfam" id="PF00350">
    <property type="entry name" value="Dynamin_N"/>
    <property type="match status" value="1"/>
</dbReference>
<feature type="compositionally biased region" description="Polar residues" evidence="1">
    <location>
        <begin position="842"/>
        <end position="862"/>
    </location>
</feature>
<dbReference type="EMBL" id="KZ155790">
    <property type="protein sequence ID" value="OUS45493.1"/>
    <property type="molecule type" value="Genomic_DNA"/>
</dbReference>
<dbReference type="InterPro" id="IPR030381">
    <property type="entry name" value="G_DYNAMIN_dom"/>
</dbReference>
<dbReference type="PANTHER" id="PTHR11566:SF21">
    <property type="entry name" value="DYNAMIN RELATED PROTEIN 1, ISOFORM A"/>
    <property type="match status" value="1"/>
</dbReference>
<dbReference type="GO" id="GO:0003924">
    <property type="term" value="F:GTPase activity"/>
    <property type="evidence" value="ECO:0007669"/>
    <property type="project" value="InterPro"/>
</dbReference>
<dbReference type="SUPFAM" id="SSF52540">
    <property type="entry name" value="P-loop containing nucleoside triphosphate hydrolases"/>
    <property type="match status" value="1"/>
</dbReference>
<dbReference type="AlphaFoldDB" id="A0A1Y5IBS1"/>
<sequence>MRNPLEDRFQKSWVHHLARLREVEREVASQTNGEDRTLRYSVPRIVCVGEESSGKSSTLERVAMMKVFPSDEKLCTRVPIELRLRYRDPESLEERFRESGYVVMRMAPGLRSTVPEDESPPMSPDHVPNQIRQWMEDLVRAANGTLTGVTDDKIIVELYSSRRVNLDLIDLPGIVAGSMPGEPADMMERTRQLSSSFMDDAANPHTFVIAVVSAMDARIRNSQAMELVQRHNKVQFTIGALTKADLSADTRRENPYSKLLERLNGVAEDAPELALGYVALKNRDTVIDTDISLTQVNAEEKEWFQRHLPEHVKSCGIDSLIDKLVDKVEEYTRGPWIEAETARIEDERTVVRNNLKIMGDFIPSNLDDLVRYYSAGVQEIREPSIVDVLNFVPTVYVGGPVLHPQSLSIIGWRLEEENWVHGDIEDLTPVFDTTSRKFAGINTFDINMFRGDTDARTFPVLRWKCCAVTDEDLFQSVDYTAVRVGQGVSPTSAARMVKSDAVQKLSDVSQKPGSLVFVGKRSPFDKNKMQGFFLAADTLNNQTSFIRAMLQHLADETRCKPGFTTSFPDSSETVPSSSGPHPSHPSQPCMSTAPMFVFGPSDNPSGRQKLRAKRPVGTIFSQTVVPNHDGVVVLVHGPKLKYEAETLGMTSELKQQYNARSKLREKLIHTFSEQADAVFSSVANSVVAKLTEFDARFDGFMDALTNILSTWCEERIAYATASFTKYLDNNRVIVDRVELNNAMKISAKHYFSNKLTATMREIIIFAYVDGNIVEAFAQGSLNEKLRTYATTRDLSEEALIRESCAEERAILTSRLDALTTMKNALVTVFSSEAHEAPAMPENTPSPEATPSGISHSLSRTSI</sequence>
<feature type="region of interest" description="Disordered" evidence="1">
    <location>
        <begin position="561"/>
        <end position="587"/>
    </location>
</feature>
<dbReference type="InterPro" id="IPR022812">
    <property type="entry name" value="Dynamin"/>
</dbReference>
<feature type="compositionally biased region" description="Low complexity" evidence="1">
    <location>
        <begin position="575"/>
        <end position="587"/>
    </location>
</feature>
<dbReference type="GO" id="GO:0005874">
    <property type="term" value="C:microtubule"/>
    <property type="evidence" value="ECO:0007669"/>
    <property type="project" value="TreeGrafter"/>
</dbReference>
<dbReference type="PANTHER" id="PTHR11566">
    <property type="entry name" value="DYNAMIN"/>
    <property type="match status" value="1"/>
</dbReference>
<gene>
    <name evidence="3" type="ORF">BE221DRAFT_206529</name>
</gene>
<dbReference type="GO" id="GO:0005525">
    <property type="term" value="F:GTP binding"/>
    <property type="evidence" value="ECO:0007669"/>
    <property type="project" value="InterPro"/>
</dbReference>
<dbReference type="PROSITE" id="PS51718">
    <property type="entry name" value="G_DYNAMIN_2"/>
    <property type="match status" value="1"/>
</dbReference>
<feature type="domain" description="Dynamin-type G" evidence="2">
    <location>
        <begin position="39"/>
        <end position="338"/>
    </location>
</feature>
<dbReference type="GO" id="GO:0008017">
    <property type="term" value="F:microtubule binding"/>
    <property type="evidence" value="ECO:0007669"/>
    <property type="project" value="TreeGrafter"/>
</dbReference>
<feature type="compositionally biased region" description="Polar residues" evidence="1">
    <location>
        <begin position="563"/>
        <end position="574"/>
    </location>
</feature>
<evidence type="ECO:0000259" key="2">
    <source>
        <dbReference type="PROSITE" id="PS51718"/>
    </source>
</evidence>
<reference evidence="3" key="1">
    <citation type="submission" date="2017-04" db="EMBL/GenBank/DDBJ databases">
        <title>Population genomics of picophytoplankton unveils novel chromosome hypervariability.</title>
        <authorList>
            <consortium name="DOE Joint Genome Institute"/>
            <person name="Blanc-Mathieu R."/>
            <person name="Krasovec M."/>
            <person name="Hebrard M."/>
            <person name="Yau S."/>
            <person name="Desgranges E."/>
            <person name="Martin J."/>
            <person name="Schackwitz W."/>
            <person name="Kuo A."/>
            <person name="Salin G."/>
            <person name="Donnadieu C."/>
            <person name="Desdevises Y."/>
            <person name="Sanchez-Ferandin S."/>
            <person name="Moreau H."/>
            <person name="Rivals E."/>
            <person name="Grigoriev I.V."/>
            <person name="Grimsley N."/>
            <person name="Eyre-Walker A."/>
            <person name="Piganeau G."/>
        </authorList>
    </citation>
    <scope>NUCLEOTIDE SEQUENCE [LARGE SCALE GENOMIC DNA]</scope>
    <source>
        <strain evidence="3">RCC 1115</strain>
    </source>
</reference>
<dbReference type="Gene3D" id="3.40.50.300">
    <property type="entry name" value="P-loop containing nucleotide triphosphate hydrolases"/>
    <property type="match status" value="1"/>
</dbReference>
<dbReference type="PRINTS" id="PR00195">
    <property type="entry name" value="DYNAMIN"/>
</dbReference>
<dbReference type="SMART" id="SM00053">
    <property type="entry name" value="DYNc"/>
    <property type="match status" value="1"/>
</dbReference>
<feature type="region of interest" description="Disordered" evidence="1">
    <location>
        <begin position="834"/>
        <end position="862"/>
    </location>
</feature>
<protein>
    <submittedName>
        <fullName evidence="3">P-loop containing nucleoside triphosphate hydrolase protein</fullName>
    </submittedName>
</protein>
<name>A0A1Y5IBS1_OSTTA</name>
<keyword evidence="3" id="KW-0378">Hydrolase</keyword>
<dbReference type="InterPro" id="IPR027417">
    <property type="entry name" value="P-loop_NTPase"/>
</dbReference>
<evidence type="ECO:0000256" key="1">
    <source>
        <dbReference type="SAM" id="MobiDB-lite"/>
    </source>
</evidence>
<dbReference type="InterPro" id="IPR045063">
    <property type="entry name" value="Dynamin_N"/>
</dbReference>
<dbReference type="InterPro" id="IPR001401">
    <property type="entry name" value="Dynamin_GTPase"/>
</dbReference>
<dbReference type="Proteomes" id="UP000195557">
    <property type="component" value="Unassembled WGS sequence"/>
</dbReference>
<accession>A0A1Y5IBS1</accession>
<organism evidence="3">
    <name type="scientific">Ostreococcus tauri</name>
    <name type="common">Marine green alga</name>
    <dbReference type="NCBI Taxonomy" id="70448"/>
    <lineage>
        <taxon>Eukaryota</taxon>
        <taxon>Viridiplantae</taxon>
        <taxon>Chlorophyta</taxon>
        <taxon>Mamiellophyceae</taxon>
        <taxon>Mamiellales</taxon>
        <taxon>Bathycoccaceae</taxon>
        <taxon>Ostreococcus</taxon>
    </lineage>
</organism>